<dbReference type="Pfam" id="PF02482">
    <property type="entry name" value="Ribosomal_S30AE"/>
    <property type="match status" value="1"/>
</dbReference>
<dbReference type="CDD" id="cd00552">
    <property type="entry name" value="RaiA"/>
    <property type="match status" value="1"/>
</dbReference>
<accession>A0A3M2HWL5</accession>
<protein>
    <recommendedName>
        <fullName evidence="4">Ribosome hibernation promoting factor</fullName>
    </recommendedName>
    <alternativeName>
        <fullName evidence="5">Hibernation factor HPF</fullName>
    </alternativeName>
</protein>
<evidence type="ECO:0000256" key="2">
    <source>
        <dbReference type="ARBA" id="ARBA00038434"/>
    </source>
</evidence>
<dbReference type="OrthoDB" id="9795980at2"/>
<dbReference type="Proteomes" id="UP000275012">
    <property type="component" value="Unassembled WGS sequence"/>
</dbReference>
<dbReference type="GO" id="GO:0022627">
    <property type="term" value="C:cytosolic small ribosomal subunit"/>
    <property type="evidence" value="ECO:0007669"/>
    <property type="project" value="TreeGrafter"/>
</dbReference>
<gene>
    <name evidence="7" type="primary">raiA</name>
    <name evidence="7" type="ORF">EBB59_02835</name>
</gene>
<dbReference type="GO" id="GO:0043024">
    <property type="term" value="F:ribosomal small subunit binding"/>
    <property type="evidence" value="ECO:0007669"/>
    <property type="project" value="TreeGrafter"/>
</dbReference>
<dbReference type="PANTHER" id="PTHR33231">
    <property type="entry name" value="30S RIBOSOMAL PROTEIN"/>
    <property type="match status" value="1"/>
</dbReference>
<dbReference type="SUPFAM" id="SSF69754">
    <property type="entry name" value="Ribosome binding protein Y (YfiA homologue)"/>
    <property type="match status" value="1"/>
</dbReference>
<dbReference type="InterPro" id="IPR050574">
    <property type="entry name" value="HPF/YfiA_ribosome-assoc"/>
</dbReference>
<name>A0A3M2HWL5_9GAMM</name>
<dbReference type="EMBL" id="RFLY01000003">
    <property type="protein sequence ID" value="RMH94116.1"/>
    <property type="molecule type" value="Genomic_DNA"/>
</dbReference>
<comment type="subunit">
    <text evidence="3">Associates exclusively with 100S ribosomes, which are dimers of 70S ribosomes.</text>
</comment>
<dbReference type="PANTHER" id="PTHR33231:SF1">
    <property type="entry name" value="30S RIBOSOMAL PROTEIN"/>
    <property type="match status" value="1"/>
</dbReference>
<sequence length="107" mass="12158">MQIEVHGQNIEVTDALRSYVEEKMTRLGRHGTRGELRVQLRVDKPDHRAEGNLKLPGGDYHADASAQTMYAAIDLLVDKLDRLLIKHKEKLTDHRRGDNPTRDGTFG</sequence>
<evidence type="ECO:0000256" key="3">
    <source>
        <dbReference type="ARBA" id="ARBA00038695"/>
    </source>
</evidence>
<feature type="region of interest" description="Disordered" evidence="6">
    <location>
        <begin position="88"/>
        <end position="107"/>
    </location>
</feature>
<comment type="caution">
    <text evidence="7">The sequence shown here is derived from an EMBL/GenBank/DDBJ whole genome shotgun (WGS) entry which is preliminary data.</text>
</comment>
<evidence type="ECO:0000256" key="4">
    <source>
        <dbReference type="ARBA" id="ARBA00041148"/>
    </source>
</evidence>
<organism evidence="7 8">
    <name type="scientific">Solilutibacter pythonis</name>
    <dbReference type="NCBI Taxonomy" id="2483112"/>
    <lineage>
        <taxon>Bacteria</taxon>
        <taxon>Pseudomonadati</taxon>
        <taxon>Pseudomonadota</taxon>
        <taxon>Gammaproteobacteria</taxon>
        <taxon>Lysobacterales</taxon>
        <taxon>Lysobacteraceae</taxon>
        <taxon>Solilutibacter</taxon>
    </lineage>
</organism>
<evidence type="ECO:0000256" key="1">
    <source>
        <dbReference type="ARBA" id="ARBA00022845"/>
    </source>
</evidence>
<dbReference type="InterPro" id="IPR003489">
    <property type="entry name" value="RHF/RaiA"/>
</dbReference>
<feature type="compositionally biased region" description="Basic and acidic residues" evidence="6">
    <location>
        <begin position="88"/>
        <end position="101"/>
    </location>
</feature>
<dbReference type="AlphaFoldDB" id="A0A3M2HWL5"/>
<dbReference type="GO" id="GO:0045900">
    <property type="term" value="P:negative regulation of translational elongation"/>
    <property type="evidence" value="ECO:0007669"/>
    <property type="project" value="TreeGrafter"/>
</dbReference>
<evidence type="ECO:0000313" key="8">
    <source>
        <dbReference type="Proteomes" id="UP000275012"/>
    </source>
</evidence>
<proteinExistence type="inferred from homology"/>
<comment type="similarity">
    <text evidence="2">Belongs to the HPF/YfiA ribosome-associated protein family. Short HPF subfamily.</text>
</comment>
<dbReference type="NCBIfam" id="TIGR00741">
    <property type="entry name" value="yfiA"/>
    <property type="match status" value="1"/>
</dbReference>
<dbReference type="InterPro" id="IPR036567">
    <property type="entry name" value="RHF-like"/>
</dbReference>
<dbReference type="Gene3D" id="3.30.160.100">
    <property type="entry name" value="Ribosome hibernation promotion factor-like"/>
    <property type="match status" value="1"/>
</dbReference>
<keyword evidence="1" id="KW-0810">Translation regulation</keyword>
<reference evidence="7 8" key="1">
    <citation type="submission" date="2018-10" db="EMBL/GenBank/DDBJ databases">
        <title>Proposal of Lysobacter pythonis sp. nov. isolated from royal pythons (Python regius).</title>
        <authorList>
            <person name="Hans-Juergen B."/>
            <person name="Huptas C."/>
            <person name="Sandra B."/>
            <person name="Igor L."/>
            <person name="Joachim S."/>
            <person name="Siegfried S."/>
            <person name="Mareike W."/>
            <person name="Peter K."/>
        </authorList>
    </citation>
    <scope>NUCLEOTIDE SEQUENCE [LARGE SCALE GENOMIC DNA]</scope>
    <source>
        <strain evidence="7 8">4284/11</strain>
    </source>
</reference>
<evidence type="ECO:0000313" key="7">
    <source>
        <dbReference type="EMBL" id="RMH94116.1"/>
    </source>
</evidence>
<evidence type="ECO:0000256" key="5">
    <source>
        <dbReference type="ARBA" id="ARBA00041319"/>
    </source>
</evidence>
<dbReference type="FunFam" id="3.30.160.100:FF:000001">
    <property type="entry name" value="Ribosome hibernation promoting factor"/>
    <property type="match status" value="1"/>
</dbReference>
<evidence type="ECO:0000256" key="6">
    <source>
        <dbReference type="SAM" id="MobiDB-lite"/>
    </source>
</evidence>
<keyword evidence="8" id="KW-1185">Reference proteome</keyword>
<dbReference type="RefSeq" id="WP_122100638.1">
    <property type="nucleotide sequence ID" value="NZ_RFLY01000003.1"/>
</dbReference>